<evidence type="ECO:0000313" key="2">
    <source>
        <dbReference type="EMBL" id="QDT73541.1"/>
    </source>
</evidence>
<dbReference type="GO" id="GO:0008233">
    <property type="term" value="F:peptidase activity"/>
    <property type="evidence" value="ECO:0007669"/>
    <property type="project" value="UniProtKB-KW"/>
</dbReference>
<reference evidence="2 3" key="1">
    <citation type="submission" date="2019-02" db="EMBL/GenBank/DDBJ databases">
        <title>Deep-cultivation of Planctomycetes and their phenomic and genomic characterization uncovers novel biology.</title>
        <authorList>
            <person name="Wiegand S."/>
            <person name="Jogler M."/>
            <person name="Boedeker C."/>
            <person name="Pinto D."/>
            <person name="Vollmers J."/>
            <person name="Rivas-Marin E."/>
            <person name="Kohn T."/>
            <person name="Peeters S.H."/>
            <person name="Heuer A."/>
            <person name="Rast P."/>
            <person name="Oberbeckmann S."/>
            <person name="Bunk B."/>
            <person name="Jeske O."/>
            <person name="Meyerdierks A."/>
            <person name="Storesund J.E."/>
            <person name="Kallscheuer N."/>
            <person name="Luecker S."/>
            <person name="Lage O.M."/>
            <person name="Pohl T."/>
            <person name="Merkel B.J."/>
            <person name="Hornburger P."/>
            <person name="Mueller R.-W."/>
            <person name="Bruemmer F."/>
            <person name="Labrenz M."/>
            <person name="Spormann A.M."/>
            <person name="Op den Camp H."/>
            <person name="Overmann J."/>
            <person name="Amann R."/>
            <person name="Jetten M.S.M."/>
            <person name="Mascher T."/>
            <person name="Medema M.H."/>
            <person name="Devos D.P."/>
            <person name="Kaster A.-K."/>
            <person name="Ovreas L."/>
            <person name="Rohde M."/>
            <person name="Galperin M.Y."/>
            <person name="Jogler C."/>
        </authorList>
    </citation>
    <scope>NUCLEOTIDE SEQUENCE [LARGE SCALE GENOMIC DNA]</scope>
    <source>
        <strain evidence="2 3">I41</strain>
    </source>
</reference>
<dbReference type="SUPFAM" id="SSF51126">
    <property type="entry name" value="Pectin lyase-like"/>
    <property type="match status" value="1"/>
</dbReference>
<dbReference type="NCBIfam" id="TIGR02601">
    <property type="entry name" value="autotrns_rpt"/>
    <property type="match status" value="2"/>
</dbReference>
<dbReference type="RefSeq" id="WP_145433118.1">
    <property type="nucleotide sequence ID" value="NZ_CP036339.1"/>
</dbReference>
<dbReference type="PANTHER" id="PTHR35037:SF3">
    <property type="entry name" value="C-TERMINAL REGION OF AIDA-LIKE PROTEIN"/>
    <property type="match status" value="1"/>
</dbReference>
<accession>A0A517TYU3</accession>
<dbReference type="PANTHER" id="PTHR35037">
    <property type="entry name" value="C-TERMINAL REGION OF AIDA-LIKE PROTEIN"/>
    <property type="match status" value="1"/>
</dbReference>
<keyword evidence="2" id="KW-0645">Protease</keyword>
<dbReference type="Gene3D" id="2.160.20.20">
    <property type="match status" value="1"/>
</dbReference>
<dbReference type="AlphaFoldDB" id="A0A517TYU3"/>
<dbReference type="Pfam" id="PF12951">
    <property type="entry name" value="PATR"/>
    <property type="match status" value="2"/>
</dbReference>
<protein>
    <submittedName>
        <fullName evidence="2">Extracellular serine protease</fullName>
        <ecNumber evidence="2">3.4.21.-</ecNumber>
    </submittedName>
</protein>
<keyword evidence="3" id="KW-1185">Reference proteome</keyword>
<dbReference type="InterPro" id="IPR051551">
    <property type="entry name" value="Autotransporter_adhesion"/>
</dbReference>
<name>A0A517TYU3_9BACT</name>
<dbReference type="Proteomes" id="UP000317909">
    <property type="component" value="Chromosome"/>
</dbReference>
<evidence type="ECO:0000256" key="1">
    <source>
        <dbReference type="ARBA" id="ARBA00022729"/>
    </source>
</evidence>
<keyword evidence="2" id="KW-0378">Hydrolase</keyword>
<dbReference type="InterPro" id="IPR011050">
    <property type="entry name" value="Pectin_lyase_fold/virulence"/>
</dbReference>
<dbReference type="GO" id="GO:0006508">
    <property type="term" value="P:proteolysis"/>
    <property type="evidence" value="ECO:0007669"/>
    <property type="project" value="UniProtKB-KW"/>
</dbReference>
<evidence type="ECO:0000313" key="3">
    <source>
        <dbReference type="Proteomes" id="UP000317909"/>
    </source>
</evidence>
<proteinExistence type="predicted"/>
<dbReference type="InterPro" id="IPR012332">
    <property type="entry name" value="Autotransporter_pectin_lyase_C"/>
</dbReference>
<dbReference type="InterPro" id="IPR013425">
    <property type="entry name" value="Autotrns_rpt"/>
</dbReference>
<keyword evidence="1" id="KW-0732">Signal</keyword>
<dbReference type="OrthoDB" id="292163at2"/>
<gene>
    <name evidence="2" type="ORF">I41_27300</name>
</gene>
<dbReference type="EC" id="3.4.21.-" evidence="2"/>
<dbReference type="KEGG" id="llh:I41_27300"/>
<organism evidence="2 3">
    <name type="scientific">Lacipirellula limnantheis</name>
    <dbReference type="NCBI Taxonomy" id="2528024"/>
    <lineage>
        <taxon>Bacteria</taxon>
        <taxon>Pseudomonadati</taxon>
        <taxon>Planctomycetota</taxon>
        <taxon>Planctomycetia</taxon>
        <taxon>Pirellulales</taxon>
        <taxon>Lacipirellulaceae</taxon>
        <taxon>Lacipirellula</taxon>
    </lineage>
</organism>
<dbReference type="EMBL" id="CP036339">
    <property type="protein sequence ID" value="QDT73541.1"/>
    <property type="molecule type" value="Genomic_DNA"/>
</dbReference>
<sequence>MSLRRSRQAVVCVTTWAVVGAVLLRVAPAATLVWDGTGFNWNVLSSWSQVSNSTTPDPAAKPGPNDTAVFNIEAMNSRQDVLMAGPQSIRGLVFSSLGHIRLVGSVGGLTPTELTVGQGGIYSSGASIHETAEDVVIKLAGAQTWTSDGVLGDVAINVNGPINIGSNRLTFDGSAATVLFGPLSGTGGVTKQGSGILSLRSSNTFTGDLLILGGAVGLFDNGALNAASPVAVGFGASGTLDLFGQSVVVSGLTTAPGPTSAVVENGSSNVATLTVAVSAATPNVFAGVIRDDFAALNLTKTGAGVLTLSGSNTYTGATTIEQGTLKVDGSLARGVLVKSGAFLAGAGTIGQTVVVQAGGALAPGASAGRLTVGALTMQNGATLNMEIGGLLPGSQHDQIDTAGLDFGVLALNGTLSVSLINGFSPSAGQSFDLFNSSSLSGAFDAITLPPLSNGLAWNTSQLYVTGALTVAVNGDFDLDGDVDGHDFLAWQRNPGVGNLADLKSNFGFGTLIAAAEAAAPAPEPSGLLLLALAALRCIAGRRPWN</sequence>